<evidence type="ECO:0000256" key="10">
    <source>
        <dbReference type="ARBA" id="ARBA00083410"/>
    </source>
</evidence>
<reference evidence="15 16" key="1">
    <citation type="submission" date="2022-01" db="EMBL/GenBank/DDBJ databases">
        <title>A chromosome-scale genome assembly of the false clownfish, Amphiprion ocellaris.</title>
        <authorList>
            <person name="Ryu T."/>
        </authorList>
    </citation>
    <scope>NUCLEOTIDE SEQUENCE [LARGE SCALE GENOMIC DNA]</scope>
</reference>
<dbReference type="FunFam" id="2.30.30.40:FF:000030">
    <property type="entry name" value="rho GTPase-activating protein 32 isoform X2"/>
    <property type="match status" value="1"/>
</dbReference>
<dbReference type="SMART" id="SM00324">
    <property type="entry name" value="RhoGAP"/>
    <property type="match status" value="1"/>
</dbReference>
<dbReference type="Gene3D" id="1.10.555.10">
    <property type="entry name" value="Rho GTPase activation protein"/>
    <property type="match status" value="1"/>
</dbReference>
<evidence type="ECO:0000313" key="16">
    <source>
        <dbReference type="Proteomes" id="UP001501940"/>
    </source>
</evidence>
<evidence type="ECO:0000256" key="6">
    <source>
        <dbReference type="ARBA" id="ARBA00022490"/>
    </source>
</evidence>
<keyword evidence="16" id="KW-1185">Reference proteome</keyword>
<dbReference type="GO" id="GO:0007264">
    <property type="term" value="P:small GTPase-mediated signal transduction"/>
    <property type="evidence" value="ECO:0007669"/>
    <property type="project" value="TreeGrafter"/>
</dbReference>
<evidence type="ECO:0000313" key="15">
    <source>
        <dbReference type="Ensembl" id="ENSAOCP00000041171.1"/>
    </source>
</evidence>
<dbReference type="SUPFAM" id="SSF50044">
    <property type="entry name" value="SH3-domain"/>
    <property type="match status" value="1"/>
</dbReference>
<feature type="compositionally biased region" description="Low complexity" evidence="12">
    <location>
        <begin position="892"/>
        <end position="907"/>
    </location>
</feature>
<evidence type="ECO:0000256" key="9">
    <source>
        <dbReference type="ARBA" id="ARBA00077590"/>
    </source>
</evidence>
<evidence type="ECO:0000259" key="13">
    <source>
        <dbReference type="PROSITE" id="PS50002"/>
    </source>
</evidence>
<feature type="region of interest" description="Disordered" evidence="12">
    <location>
        <begin position="790"/>
        <end position="831"/>
    </location>
</feature>
<dbReference type="Proteomes" id="UP001501940">
    <property type="component" value="Chromosome 14"/>
</dbReference>
<evidence type="ECO:0000256" key="8">
    <source>
        <dbReference type="ARBA" id="ARBA00070261"/>
    </source>
</evidence>
<proteinExistence type="inferred from homology"/>
<dbReference type="CDD" id="cd04384">
    <property type="entry name" value="RhoGAP_CdGAP"/>
    <property type="match status" value="1"/>
</dbReference>
<dbReference type="GO" id="GO:0005938">
    <property type="term" value="C:cell cortex"/>
    <property type="evidence" value="ECO:0007669"/>
    <property type="project" value="TreeGrafter"/>
</dbReference>
<feature type="domain" description="SH3" evidence="13">
    <location>
        <begin position="252"/>
        <end position="314"/>
    </location>
</feature>
<dbReference type="InterPro" id="IPR036871">
    <property type="entry name" value="PX_dom_sf"/>
</dbReference>
<dbReference type="Ensembl" id="ENSAOCT00000077659.1">
    <property type="protein sequence ID" value="ENSAOCP00000041171.1"/>
    <property type="gene ID" value="ENSAOCG00000011429.2"/>
</dbReference>
<dbReference type="GO" id="GO:0005654">
    <property type="term" value="C:nucleoplasm"/>
    <property type="evidence" value="ECO:0007669"/>
    <property type="project" value="TreeGrafter"/>
</dbReference>
<feature type="compositionally biased region" description="Polar residues" evidence="12">
    <location>
        <begin position="1389"/>
        <end position="1401"/>
    </location>
</feature>
<reference evidence="15" key="2">
    <citation type="submission" date="2025-08" db="UniProtKB">
        <authorList>
            <consortium name="Ensembl"/>
        </authorList>
    </citation>
    <scope>IDENTIFICATION</scope>
</reference>
<dbReference type="InterPro" id="IPR042139">
    <property type="entry name" value="PX_ARHGAP32"/>
</dbReference>
<dbReference type="InterPro" id="IPR001452">
    <property type="entry name" value="SH3_domain"/>
</dbReference>
<dbReference type="GO" id="GO:1901981">
    <property type="term" value="F:phosphatidylinositol phosphate binding"/>
    <property type="evidence" value="ECO:0007669"/>
    <property type="project" value="InterPro"/>
</dbReference>
<dbReference type="GO" id="GO:0005096">
    <property type="term" value="F:GTPase activator activity"/>
    <property type="evidence" value="ECO:0007669"/>
    <property type="project" value="UniProtKB-KW"/>
</dbReference>
<dbReference type="InterPro" id="IPR036028">
    <property type="entry name" value="SH3-like_dom_sf"/>
</dbReference>
<dbReference type="GeneTree" id="ENSGT00940000154313"/>
<evidence type="ECO:0000256" key="4">
    <source>
        <dbReference type="ARBA" id="ARBA00022443"/>
    </source>
</evidence>
<feature type="compositionally biased region" description="Basic and acidic residues" evidence="12">
    <location>
        <begin position="1402"/>
        <end position="1418"/>
    </location>
</feature>
<feature type="compositionally biased region" description="Low complexity" evidence="12">
    <location>
        <begin position="1375"/>
        <end position="1388"/>
    </location>
</feature>
<evidence type="ECO:0000256" key="5">
    <source>
        <dbReference type="ARBA" id="ARBA00022468"/>
    </source>
</evidence>
<dbReference type="PROSITE" id="PS50002">
    <property type="entry name" value="SH3"/>
    <property type="match status" value="1"/>
</dbReference>
<feature type="domain" description="Rho-GAP" evidence="14">
    <location>
        <begin position="407"/>
        <end position="602"/>
    </location>
</feature>
<evidence type="ECO:0000259" key="14">
    <source>
        <dbReference type="PROSITE" id="PS50238"/>
    </source>
</evidence>
<feature type="region of interest" description="Disordered" evidence="12">
    <location>
        <begin position="855"/>
        <end position="923"/>
    </location>
</feature>
<feature type="region of interest" description="Disordered" evidence="12">
    <location>
        <begin position="1363"/>
        <end position="1544"/>
    </location>
</feature>
<dbReference type="PANTHER" id="PTHR15729:SF13">
    <property type="entry name" value="RHO GTPASE-ACTIVATING PROTEIN 32"/>
    <property type="match status" value="1"/>
</dbReference>
<dbReference type="CDD" id="cd07298">
    <property type="entry name" value="PX_RICS"/>
    <property type="match status" value="1"/>
</dbReference>
<comment type="subcellular location">
    <subcellularLocation>
        <location evidence="2">Cytoplasm</location>
    </subcellularLocation>
    <subcellularLocation>
        <location evidence="1">Endomembrane system</location>
    </subcellularLocation>
</comment>
<evidence type="ECO:0000256" key="2">
    <source>
        <dbReference type="ARBA" id="ARBA00004496"/>
    </source>
</evidence>
<dbReference type="InterPro" id="IPR000198">
    <property type="entry name" value="RhoGAP_dom"/>
</dbReference>
<keyword evidence="4 11" id="KW-0728">SH3 domain</keyword>
<dbReference type="GO" id="GO:0015629">
    <property type="term" value="C:actin cytoskeleton"/>
    <property type="evidence" value="ECO:0007669"/>
    <property type="project" value="TreeGrafter"/>
</dbReference>
<dbReference type="InterPro" id="IPR051576">
    <property type="entry name" value="PX-Rho_GAP"/>
</dbReference>
<evidence type="ECO:0000256" key="7">
    <source>
        <dbReference type="ARBA" id="ARBA00023136"/>
    </source>
</evidence>
<name>A0AAQ5XNF1_AMPOC</name>
<dbReference type="Pfam" id="PF00620">
    <property type="entry name" value="RhoGAP"/>
    <property type="match status" value="1"/>
</dbReference>
<dbReference type="CDD" id="cd11835">
    <property type="entry name" value="SH3_ARHGAP32_33"/>
    <property type="match status" value="1"/>
</dbReference>
<comment type="similarity">
    <text evidence="3">Belongs to the PX domain-containing GAP family.</text>
</comment>
<sequence length="1580" mass="175845">MEAGSGAAAAVGSAALGLLGATAASSHDILDRGLRPGRHLEDDDIVPELAHIHPRERPDWEETISAMARSAEIPELRTEPLMRSCSSSTASMKVKNVKKLCFTKGHFPKLAECAHFHYENVDFGTIQLTLGDEQCEVTRNGYESKELVYLVHIYCQGRSWIVKRSYEDFRVLDKHLHLCIYDRRFSQLPELPRLDSLTDQSESVSQMLLAYLSRLSAIADNKINCGPALTWMEVDNKGNHLLVHEESSINVPAIAAAHVIKRYIAQASDELSFEVGDIVSVIDMPPKEDTTWWRGKHGFQVGFFPSECVELINDKVPQSMTNSVPKPASPCSGLQPASWNLFPPYLEMESVIQDSAWVADPLNHYSLSSVSKKHGKLITFLRSFMKSRPTKQKLKQRGILRERVFGCDLGEHLLNSGHDVPQVLKSCTEFIEKHGVVDGIYRLSGIASNIQKLRHEFDSEQIPDLTKDVYIQDIHCVGSLCKLYFRELPNPLLTYQLYEKFSEAVSAATDEERLIKIHDVIQQLPPPHYRTLEFLMRHLSRLAAFSYITNMHSKNLAIVWAPNLLRSKQIESACFSGTAAFMEVRIQSVVVEFILNHVDVLFSTKLSSLIREGAGHNSLSRPKSLLVSSPSTKLLSLEEAQARTQAQINSPVTEDSKYIEVGEGPAALQGKFHTVIEFPTERKRPPIKSKKSPVGSWRSFFNLGKSSSMSKRKLHRNPSEPNELKAMALAGGRGDTATLRSAKSEESLSSLHNVEGESKVYRPRRPRSSSDALSASFNGELLDSRQHCNSYDNLDATEDSDGDDGPICVPALISPPRSGGEDVDLSPPDIGMASLDFDPMSFQCSLPDTSYAFPLDDSPSGAEGSTLKRSPGSVCGKTNGSDLISAQPHPVSQTHTQSQTQIQPQSQLSKASARVAPTSAEPVEKPWEAIKPVQPCTDSAKYHDSYGPTPPAPPVRTIESKLATAALSQSEASFHILGEGPPPSHLEDALPHHPLSPRKSSTHQPAYLYHAKGEQPVLIEPSGAAYYHQRPVPLGPQPIPHHYRPDSIPPHSYVSKSEPQIPYSARLDNRYSTLGPRSYHYSMKSRGNPRSVYVSPGPGHQGYSHDRTHGYPTIRRVHSLHVPSTIRSVPIQRTEVPPDDDMFFYHRPVYQCKAYQQPPQQSSQTDYHVTQLQPYFENGRVQYRYSPYSGSSPLEAPFYDIDPYGTIRVRHFHSYGSRDPGAVAGRPGGKATGYHYLARHILPPGKEHSFVSRDMPPSHGAKEAAAYLAWDAEESERLRMHSIRRESRARLKIKGPVLSQYDNVGLFTPADISGYETLHLRSKSDPGKAVLVATDSKDGRYLPRHMVSDPDVLMYMETEKHVQGSGVGDKSDGLSKQSSSKKCQSSHSLPATLSHSLSHQQESGRHEAKYETGDDKLGGDGGRSKHWQQEYPSKRNFQPRYECADSDHHQNKVKTSSGYHSTDDQPSAPREQLPRSKLERSHSVREQQHYSQGKADLDRDFSYQKHSTKTVQSHYDNLDDYHPVPQPQAPAQKRGGSSTYPAPGFTVSHSNRAYSTALGQGAFIQTDLAMQRPETEIRTE</sequence>
<reference evidence="15" key="3">
    <citation type="submission" date="2025-09" db="UniProtKB">
        <authorList>
            <consortium name="Ensembl"/>
        </authorList>
    </citation>
    <scope>IDENTIFICATION</scope>
</reference>
<organism evidence="15 16">
    <name type="scientific">Amphiprion ocellaris</name>
    <name type="common">Clown anemonefish</name>
    <dbReference type="NCBI Taxonomy" id="80972"/>
    <lineage>
        <taxon>Eukaryota</taxon>
        <taxon>Metazoa</taxon>
        <taxon>Chordata</taxon>
        <taxon>Craniata</taxon>
        <taxon>Vertebrata</taxon>
        <taxon>Euteleostomi</taxon>
        <taxon>Actinopterygii</taxon>
        <taxon>Neopterygii</taxon>
        <taxon>Teleostei</taxon>
        <taxon>Neoteleostei</taxon>
        <taxon>Acanthomorphata</taxon>
        <taxon>Ovalentaria</taxon>
        <taxon>Pomacentridae</taxon>
        <taxon>Amphiprion</taxon>
    </lineage>
</organism>
<dbReference type="FunFam" id="3.30.1520.10:FF:000009">
    <property type="entry name" value="rho GTPase-activating protein 32 isoform X2"/>
    <property type="match status" value="1"/>
</dbReference>
<keyword evidence="6" id="KW-0963">Cytoplasm</keyword>
<dbReference type="SMART" id="SM00326">
    <property type="entry name" value="SH3"/>
    <property type="match status" value="1"/>
</dbReference>
<dbReference type="PANTHER" id="PTHR15729">
    <property type="entry name" value="CDC42 GTPASE-ACTIVATING PROTEIN"/>
    <property type="match status" value="1"/>
</dbReference>
<dbReference type="GO" id="GO:0001650">
    <property type="term" value="C:fibrillar center"/>
    <property type="evidence" value="ECO:0007669"/>
    <property type="project" value="TreeGrafter"/>
</dbReference>
<dbReference type="Gene3D" id="3.30.1520.10">
    <property type="entry name" value="Phox-like domain"/>
    <property type="match status" value="1"/>
</dbReference>
<dbReference type="FunFam" id="1.10.555.10:FF:000002">
    <property type="entry name" value="rho GTPase-activating protein 32 isoform X1"/>
    <property type="match status" value="1"/>
</dbReference>
<dbReference type="InterPro" id="IPR008936">
    <property type="entry name" value="Rho_GTPase_activation_prot"/>
</dbReference>
<dbReference type="SUPFAM" id="SSF64268">
    <property type="entry name" value="PX domain"/>
    <property type="match status" value="1"/>
</dbReference>
<keyword evidence="7" id="KW-0472">Membrane</keyword>
<dbReference type="Pfam" id="PF07653">
    <property type="entry name" value="SH3_2"/>
    <property type="match status" value="1"/>
</dbReference>
<protein>
    <recommendedName>
        <fullName evidence="8">Rho GTPase-activating protein 32</fullName>
    </recommendedName>
    <alternativeName>
        <fullName evidence="10">Rho-type GTPase-activating protein 32</fullName>
    </alternativeName>
    <alternativeName>
        <fullName evidence="9">Rho/Cdc42/Rac GTPase-activating protein RICS</fullName>
    </alternativeName>
</protein>
<dbReference type="SUPFAM" id="SSF48350">
    <property type="entry name" value="GTPase activation domain, GAP"/>
    <property type="match status" value="1"/>
</dbReference>
<dbReference type="GO" id="GO:0005794">
    <property type="term" value="C:Golgi apparatus"/>
    <property type="evidence" value="ECO:0007669"/>
    <property type="project" value="TreeGrafter"/>
</dbReference>
<feature type="compositionally biased region" description="Basic and acidic residues" evidence="12">
    <location>
        <begin position="1472"/>
        <end position="1488"/>
    </location>
</feature>
<accession>A0AAQ5XNF1</accession>
<evidence type="ECO:0000256" key="1">
    <source>
        <dbReference type="ARBA" id="ARBA00004308"/>
    </source>
</evidence>
<feature type="compositionally biased region" description="Acidic residues" evidence="12">
    <location>
        <begin position="795"/>
        <end position="804"/>
    </location>
</feature>
<keyword evidence="5" id="KW-0343">GTPase activation</keyword>
<evidence type="ECO:0000256" key="3">
    <source>
        <dbReference type="ARBA" id="ARBA00008795"/>
    </source>
</evidence>
<feature type="region of interest" description="Disordered" evidence="12">
    <location>
        <begin position="735"/>
        <end position="773"/>
    </location>
</feature>
<dbReference type="Gene3D" id="2.30.30.40">
    <property type="entry name" value="SH3 Domains"/>
    <property type="match status" value="1"/>
</dbReference>
<dbReference type="PROSITE" id="PS50238">
    <property type="entry name" value="RHOGAP"/>
    <property type="match status" value="1"/>
</dbReference>
<evidence type="ECO:0000256" key="11">
    <source>
        <dbReference type="PROSITE-ProRule" id="PRU00192"/>
    </source>
</evidence>
<evidence type="ECO:0000256" key="12">
    <source>
        <dbReference type="SAM" id="MobiDB-lite"/>
    </source>
</evidence>